<reference evidence="3" key="1">
    <citation type="journal article" date="2019" name="Int. J. Syst. Evol. Microbiol.">
        <title>The Global Catalogue of Microorganisms (GCM) 10K type strain sequencing project: providing services to taxonomists for standard genome sequencing and annotation.</title>
        <authorList>
            <consortium name="The Broad Institute Genomics Platform"/>
            <consortium name="The Broad Institute Genome Sequencing Center for Infectious Disease"/>
            <person name="Wu L."/>
            <person name="Ma J."/>
        </authorList>
    </citation>
    <scope>NUCLEOTIDE SEQUENCE [LARGE SCALE GENOMIC DNA]</scope>
    <source>
        <strain evidence="3">IBRC-M 10987</strain>
    </source>
</reference>
<sequence length="201" mass="22717">MEGADRIAQLDVRPHLRKKLEPFQLIMNAVNRLQKDQIFVLHATIKPTPLLGLLKMKGYRNRVQSVAPDHWIVGFLHKSQGKARLEELDLLRFANVEEGTVDEGATEEGASTHPAALHELPLGDAEHGRLIELDNRGLEPPQPMVRTLKALEQCEPGDRVLIHNDRVPMFLIEELQKLGFGYRIEMQPDGSAKLMITKTDK</sequence>
<dbReference type="Pfam" id="PF10006">
    <property type="entry name" value="DUF2249"/>
    <property type="match status" value="2"/>
</dbReference>
<dbReference type="SUPFAM" id="SSF64307">
    <property type="entry name" value="SirA-like"/>
    <property type="match status" value="1"/>
</dbReference>
<dbReference type="InterPro" id="IPR036868">
    <property type="entry name" value="TusA-like_sf"/>
</dbReference>
<accession>A0ABV8K989</accession>
<dbReference type="Gene3D" id="3.30.110.40">
    <property type="entry name" value="TusA-like domain"/>
    <property type="match status" value="1"/>
</dbReference>
<evidence type="ECO:0000313" key="2">
    <source>
        <dbReference type="EMBL" id="MFC4102616.1"/>
    </source>
</evidence>
<feature type="domain" description="DUF2249" evidence="1">
    <location>
        <begin position="10"/>
        <end position="75"/>
    </location>
</feature>
<evidence type="ECO:0000259" key="1">
    <source>
        <dbReference type="Pfam" id="PF10006"/>
    </source>
</evidence>
<keyword evidence="3" id="KW-1185">Reference proteome</keyword>
<dbReference type="EMBL" id="JBHSAM010000034">
    <property type="protein sequence ID" value="MFC4102616.1"/>
    <property type="molecule type" value="Genomic_DNA"/>
</dbReference>
<organism evidence="2 3">
    <name type="scientific">Paenibacillus xanthanilyticus</name>
    <dbReference type="NCBI Taxonomy" id="1783531"/>
    <lineage>
        <taxon>Bacteria</taxon>
        <taxon>Bacillati</taxon>
        <taxon>Bacillota</taxon>
        <taxon>Bacilli</taxon>
        <taxon>Bacillales</taxon>
        <taxon>Paenibacillaceae</taxon>
        <taxon>Paenibacillus</taxon>
    </lineage>
</organism>
<feature type="domain" description="DUF2249" evidence="1">
    <location>
        <begin position="132"/>
        <end position="198"/>
    </location>
</feature>
<name>A0ABV8K989_9BACL</name>
<dbReference type="Proteomes" id="UP001595715">
    <property type="component" value="Unassembled WGS sequence"/>
</dbReference>
<dbReference type="RefSeq" id="WP_377721236.1">
    <property type="nucleotide sequence ID" value="NZ_JBHSAM010000034.1"/>
</dbReference>
<evidence type="ECO:0000313" key="3">
    <source>
        <dbReference type="Proteomes" id="UP001595715"/>
    </source>
</evidence>
<protein>
    <submittedName>
        <fullName evidence="2">DUF2249 domain-containing protein</fullName>
    </submittedName>
</protein>
<gene>
    <name evidence="2" type="ORF">ACFOZ8_23625</name>
</gene>
<comment type="caution">
    <text evidence="2">The sequence shown here is derived from an EMBL/GenBank/DDBJ whole genome shotgun (WGS) entry which is preliminary data.</text>
</comment>
<proteinExistence type="predicted"/>
<dbReference type="InterPro" id="IPR018720">
    <property type="entry name" value="DUF2249"/>
</dbReference>
<dbReference type="CDD" id="cd00291">
    <property type="entry name" value="SirA_YedF_YeeD"/>
    <property type="match status" value="1"/>
</dbReference>